<evidence type="ECO:0000256" key="1">
    <source>
        <dbReference type="SAM" id="MobiDB-lite"/>
    </source>
</evidence>
<feature type="compositionally biased region" description="Polar residues" evidence="1">
    <location>
        <begin position="10"/>
        <end position="21"/>
    </location>
</feature>
<comment type="caution">
    <text evidence="2">The sequence shown here is derived from an EMBL/GenBank/DDBJ whole genome shotgun (WGS) entry which is preliminary data.</text>
</comment>
<name>A0AAE1EGG5_PETCI</name>
<accession>A0AAE1EGG5</accession>
<dbReference type="AlphaFoldDB" id="A0AAE1EGG5"/>
<feature type="region of interest" description="Disordered" evidence="1">
    <location>
        <begin position="1"/>
        <end position="21"/>
    </location>
</feature>
<dbReference type="EMBL" id="JAWQEG010007945">
    <property type="protein sequence ID" value="KAK3851337.1"/>
    <property type="molecule type" value="Genomic_DNA"/>
</dbReference>
<organism evidence="2 3">
    <name type="scientific">Petrolisthes cinctipes</name>
    <name type="common">Flat porcelain crab</name>
    <dbReference type="NCBI Taxonomy" id="88211"/>
    <lineage>
        <taxon>Eukaryota</taxon>
        <taxon>Metazoa</taxon>
        <taxon>Ecdysozoa</taxon>
        <taxon>Arthropoda</taxon>
        <taxon>Crustacea</taxon>
        <taxon>Multicrustacea</taxon>
        <taxon>Malacostraca</taxon>
        <taxon>Eumalacostraca</taxon>
        <taxon>Eucarida</taxon>
        <taxon>Decapoda</taxon>
        <taxon>Pleocyemata</taxon>
        <taxon>Anomura</taxon>
        <taxon>Galatheoidea</taxon>
        <taxon>Porcellanidae</taxon>
        <taxon>Petrolisthes</taxon>
    </lineage>
</organism>
<evidence type="ECO:0000313" key="3">
    <source>
        <dbReference type="Proteomes" id="UP001286313"/>
    </source>
</evidence>
<evidence type="ECO:0000313" key="2">
    <source>
        <dbReference type="EMBL" id="KAK3851337.1"/>
    </source>
</evidence>
<protein>
    <submittedName>
        <fullName evidence="2">Uncharacterized protein</fullName>
    </submittedName>
</protein>
<proteinExistence type="predicted"/>
<dbReference type="Proteomes" id="UP001286313">
    <property type="component" value="Unassembled WGS sequence"/>
</dbReference>
<keyword evidence="3" id="KW-1185">Reference proteome</keyword>
<gene>
    <name evidence="2" type="ORF">Pcinc_042006</name>
</gene>
<reference evidence="2" key="1">
    <citation type="submission" date="2023-10" db="EMBL/GenBank/DDBJ databases">
        <title>Genome assemblies of two species of porcelain crab, Petrolisthes cinctipes and Petrolisthes manimaculis (Anomura: Porcellanidae).</title>
        <authorList>
            <person name="Angst P."/>
        </authorList>
    </citation>
    <scope>NUCLEOTIDE SEQUENCE</scope>
    <source>
        <strain evidence="2">PB745_01</strain>
        <tissue evidence="2">Gill</tissue>
    </source>
</reference>
<sequence>MATKIPPSTRVPQSKIASPPTSLRDSRYFWRQGHYFTGQSFRLRSPAADFLLQDKFWCLGRPAWGRGRPWQAEHHTLPSLKFRAVDERGGVGREESSSRHVCCVAAAKTNPTDTSPYTSLFLPLSLSLTISFSVKPSLAAHNYNLRTSTYQVVRTVKKNPASIAKKKILFKNNSGVSSAVRQ</sequence>